<dbReference type="Gene3D" id="2.30.42.10">
    <property type="match status" value="1"/>
</dbReference>
<dbReference type="Pfam" id="PF13180">
    <property type="entry name" value="PDZ_2"/>
    <property type="match status" value="1"/>
</dbReference>
<reference evidence="3 4" key="1">
    <citation type="submission" date="2017-10" db="EMBL/GenBank/DDBJ databases">
        <title>The draft genome sequence of Lewinella nigricans NBRC 102662.</title>
        <authorList>
            <person name="Wang K."/>
        </authorList>
    </citation>
    <scope>NUCLEOTIDE SEQUENCE [LARGE SCALE GENOMIC DNA]</scope>
    <source>
        <strain evidence="3 4">NBRC 102662</strain>
    </source>
</reference>
<name>A0A2D0N7Z0_FLAN2</name>
<accession>A0A2D0N7Z0</accession>
<evidence type="ECO:0000259" key="2">
    <source>
        <dbReference type="Pfam" id="PF13180"/>
    </source>
</evidence>
<dbReference type="InterPro" id="IPR007484">
    <property type="entry name" value="Peptidase_M28"/>
</dbReference>
<keyword evidence="4" id="KW-1185">Reference proteome</keyword>
<dbReference type="Gene3D" id="3.40.630.10">
    <property type="entry name" value="Zn peptidases"/>
    <property type="match status" value="1"/>
</dbReference>
<dbReference type="PANTHER" id="PTHR12147:SF26">
    <property type="entry name" value="PEPTIDASE M28 DOMAIN-CONTAINING PROTEIN"/>
    <property type="match status" value="1"/>
</dbReference>
<dbReference type="InterPro" id="IPR001478">
    <property type="entry name" value="PDZ"/>
</dbReference>
<sequence length="401" mass="43683">MMGTSTVFGQMQMTNTALQQAKIDVVYLASDYLEGRETGTAGEKLAAEYIVHRFSGIGLSPKGDNGGWYQSFDFDFKTNPHAASGEARTGNNVVAFLDNGAANTIVIGAHYDHLGQGNFSSLHAGERAIHNGADDNASGIAAMLRLATELKEGKASGNNYLFIAFSGEELGLFGSKYFVNNPTINLGTVNYMINMDMVGRLNEEKVLAVYGVGTSPAFRSVLENIRIGGIKITTSDSGVGPSDHTSFYLKDLPVLHFFTGQHREYHKPADDSGLINYNGLMEVTDYIMALLEQLDDDAKLAFSKTKDESEDDQKVSKFKVTLGVMPDYVHSGTGMRIDAVLDDKPAQKAGIQDGDVVIRIGDMEVKDIYGYMEGLSHYKSGDKAKVKVKRGDKELEFDVVF</sequence>
<dbReference type="InterPro" id="IPR036034">
    <property type="entry name" value="PDZ_sf"/>
</dbReference>
<dbReference type="GO" id="GO:0006508">
    <property type="term" value="P:proteolysis"/>
    <property type="evidence" value="ECO:0007669"/>
    <property type="project" value="InterPro"/>
</dbReference>
<gene>
    <name evidence="3" type="ORF">CRP01_24805</name>
</gene>
<dbReference type="EMBL" id="PDUD01000029">
    <property type="protein sequence ID" value="PHN03863.1"/>
    <property type="molecule type" value="Genomic_DNA"/>
</dbReference>
<feature type="domain" description="PDZ" evidence="2">
    <location>
        <begin position="331"/>
        <end position="399"/>
    </location>
</feature>
<protein>
    <submittedName>
        <fullName evidence="3">Peptidase M28</fullName>
    </submittedName>
</protein>
<dbReference type="AlphaFoldDB" id="A0A2D0N7Z0"/>
<comment type="caution">
    <text evidence="3">The sequence shown here is derived from an EMBL/GenBank/DDBJ whole genome shotgun (WGS) entry which is preliminary data.</text>
</comment>
<dbReference type="SUPFAM" id="SSF53187">
    <property type="entry name" value="Zn-dependent exopeptidases"/>
    <property type="match status" value="1"/>
</dbReference>
<proteinExistence type="predicted"/>
<dbReference type="GO" id="GO:0008235">
    <property type="term" value="F:metalloexopeptidase activity"/>
    <property type="evidence" value="ECO:0007669"/>
    <property type="project" value="InterPro"/>
</dbReference>
<dbReference type="Pfam" id="PF04389">
    <property type="entry name" value="Peptidase_M28"/>
    <property type="match status" value="1"/>
</dbReference>
<dbReference type="CDD" id="cd05663">
    <property type="entry name" value="M28_like_PA_PDZ_associated"/>
    <property type="match status" value="1"/>
</dbReference>
<dbReference type="OrthoDB" id="1521787at2"/>
<evidence type="ECO:0000259" key="1">
    <source>
        <dbReference type="Pfam" id="PF04389"/>
    </source>
</evidence>
<dbReference type="InterPro" id="IPR045175">
    <property type="entry name" value="M28_fam"/>
</dbReference>
<evidence type="ECO:0000313" key="3">
    <source>
        <dbReference type="EMBL" id="PHN03863.1"/>
    </source>
</evidence>
<dbReference type="SUPFAM" id="SSF50156">
    <property type="entry name" value="PDZ domain-like"/>
    <property type="match status" value="1"/>
</dbReference>
<evidence type="ECO:0000313" key="4">
    <source>
        <dbReference type="Proteomes" id="UP000223913"/>
    </source>
</evidence>
<organism evidence="3 4">
    <name type="scientific">Flavilitoribacter nigricans (strain ATCC 23147 / DSM 23189 / NBRC 102662 / NCIMB 1420 / SS-2)</name>
    <name type="common">Lewinella nigricans</name>
    <dbReference type="NCBI Taxonomy" id="1122177"/>
    <lineage>
        <taxon>Bacteria</taxon>
        <taxon>Pseudomonadati</taxon>
        <taxon>Bacteroidota</taxon>
        <taxon>Saprospiria</taxon>
        <taxon>Saprospirales</taxon>
        <taxon>Lewinellaceae</taxon>
        <taxon>Flavilitoribacter</taxon>
    </lineage>
</organism>
<dbReference type="PANTHER" id="PTHR12147">
    <property type="entry name" value="METALLOPEPTIDASE M28 FAMILY MEMBER"/>
    <property type="match status" value="1"/>
</dbReference>
<dbReference type="Proteomes" id="UP000223913">
    <property type="component" value="Unassembled WGS sequence"/>
</dbReference>
<feature type="domain" description="Peptidase M28" evidence="1">
    <location>
        <begin position="92"/>
        <end position="290"/>
    </location>
</feature>